<dbReference type="NCBIfam" id="NF003952">
    <property type="entry name" value="PRK05450.1-5"/>
    <property type="match status" value="1"/>
</dbReference>
<accession>A0A2S7I1W8</accession>
<gene>
    <name evidence="4" type="ORF">C3729_12665</name>
</gene>
<evidence type="ECO:0000256" key="2">
    <source>
        <dbReference type="ARBA" id="ARBA00022695"/>
    </source>
</evidence>
<dbReference type="PANTHER" id="PTHR42866:SF2">
    <property type="entry name" value="3-DEOXY-MANNO-OCTULOSONATE CYTIDYLYLTRANSFERASE, MITOCHONDRIAL"/>
    <property type="match status" value="1"/>
</dbReference>
<evidence type="ECO:0000313" key="5">
    <source>
        <dbReference type="Proteomes" id="UP000238565"/>
    </source>
</evidence>
<proteinExistence type="predicted"/>
<organism evidence="4 5">
    <name type="scientific">Cloacibacterium normanense</name>
    <dbReference type="NCBI Taxonomy" id="237258"/>
    <lineage>
        <taxon>Bacteria</taxon>
        <taxon>Pseudomonadati</taxon>
        <taxon>Bacteroidota</taxon>
        <taxon>Flavobacteriia</taxon>
        <taxon>Flavobacteriales</taxon>
        <taxon>Weeksellaceae</taxon>
    </lineage>
</organism>
<dbReference type="Pfam" id="PF02348">
    <property type="entry name" value="CTP_transf_3"/>
    <property type="match status" value="1"/>
</dbReference>
<dbReference type="Proteomes" id="UP000238565">
    <property type="component" value="Unassembled WGS sequence"/>
</dbReference>
<dbReference type="InterPro" id="IPR029044">
    <property type="entry name" value="Nucleotide-diphossugar_trans"/>
</dbReference>
<dbReference type="InterPro" id="IPR004528">
    <property type="entry name" value="KdsB"/>
</dbReference>
<comment type="caution">
    <text evidence="4">The sequence shown here is derived from an EMBL/GenBank/DDBJ whole genome shotgun (WGS) entry which is preliminary data.</text>
</comment>
<dbReference type="SUPFAM" id="SSF53448">
    <property type="entry name" value="Nucleotide-diphospho-sugar transferases"/>
    <property type="match status" value="1"/>
</dbReference>
<keyword evidence="1 4" id="KW-0808">Transferase</keyword>
<dbReference type="EMBL" id="PTPZ01000010">
    <property type="protein sequence ID" value="PPZ90580.1"/>
    <property type="molecule type" value="Genomic_DNA"/>
</dbReference>
<dbReference type="InterPro" id="IPR003329">
    <property type="entry name" value="Cytidylyl_trans"/>
</dbReference>
<keyword evidence="2 4" id="KW-0548">Nucleotidyltransferase</keyword>
<protein>
    <submittedName>
        <fullName evidence="4">3-deoxy-manno-octulosonate cytidylyltransferase</fullName>
    </submittedName>
</protein>
<dbReference type="GO" id="GO:0008690">
    <property type="term" value="F:3-deoxy-manno-octulosonate cytidylyltransferase activity"/>
    <property type="evidence" value="ECO:0007669"/>
    <property type="project" value="InterPro"/>
</dbReference>
<sequence length="244" mass="27816">MKSYAVVIPARLASTRLPNKPLVDILGKSLIERTYNQVIQAIDPNKVYVLTDDEIIINHCKERGIQVVLTSKNCLTGTDRVAEFAEMTNFDYYINVQGDEPLMNPNNIEIIIEQVENSDGEILNGYAEIDLEEDFRSLTIPKVVFRPDGRLLYMSRSAIPGNKNGEFTKAFKQVCVYAFPKKALIDFYKCNSKTFLENIEDIEILRFLELGYEVRMLKLSKDSIAVDVPEDIEKVIIHLSQSND</sequence>
<evidence type="ECO:0000313" key="4">
    <source>
        <dbReference type="EMBL" id="PPZ90580.1"/>
    </source>
</evidence>
<dbReference type="AlphaFoldDB" id="A0A2S7I1W8"/>
<reference evidence="4 5" key="1">
    <citation type="submission" date="2018-02" db="EMBL/GenBank/DDBJ databases">
        <title>Draft genome sequence of bacterial isolates from marine environment.</title>
        <authorList>
            <person name="Singh S.K."/>
            <person name="Hill R."/>
            <person name="Major S."/>
            <person name="Cai H."/>
            <person name="Li Y."/>
        </authorList>
    </citation>
    <scope>NUCLEOTIDE SEQUENCE [LARGE SCALE GENOMIC DNA]</scope>
    <source>
        <strain evidence="4 5">IMET F</strain>
    </source>
</reference>
<dbReference type="GO" id="GO:0009103">
    <property type="term" value="P:lipopolysaccharide biosynthetic process"/>
    <property type="evidence" value="ECO:0007669"/>
    <property type="project" value="UniProtKB-KW"/>
</dbReference>
<dbReference type="CDD" id="cd02517">
    <property type="entry name" value="CMP-KDO-Synthetase"/>
    <property type="match status" value="1"/>
</dbReference>
<dbReference type="RefSeq" id="WP_104794487.1">
    <property type="nucleotide sequence ID" value="NZ_PTPZ01000010.1"/>
</dbReference>
<evidence type="ECO:0000256" key="3">
    <source>
        <dbReference type="ARBA" id="ARBA00022985"/>
    </source>
</evidence>
<dbReference type="NCBIfam" id="NF009905">
    <property type="entry name" value="PRK13368.1"/>
    <property type="match status" value="1"/>
</dbReference>
<dbReference type="PANTHER" id="PTHR42866">
    <property type="entry name" value="3-DEOXY-MANNO-OCTULOSONATE CYTIDYLYLTRANSFERASE"/>
    <property type="match status" value="1"/>
</dbReference>
<evidence type="ECO:0000256" key="1">
    <source>
        <dbReference type="ARBA" id="ARBA00022679"/>
    </source>
</evidence>
<dbReference type="GO" id="GO:0005829">
    <property type="term" value="C:cytosol"/>
    <property type="evidence" value="ECO:0007669"/>
    <property type="project" value="TreeGrafter"/>
</dbReference>
<dbReference type="Gene3D" id="3.90.550.10">
    <property type="entry name" value="Spore Coat Polysaccharide Biosynthesis Protein SpsA, Chain A"/>
    <property type="match status" value="1"/>
</dbReference>
<keyword evidence="3" id="KW-0448">Lipopolysaccharide biosynthesis</keyword>
<name>A0A2S7I1W8_9FLAO</name>